<dbReference type="RefSeq" id="WP_264514402.1">
    <property type="nucleotide sequence ID" value="NZ_JAPDDR010000007.1"/>
</dbReference>
<feature type="transmembrane region" description="Helical" evidence="1">
    <location>
        <begin position="584"/>
        <end position="607"/>
    </location>
</feature>
<feature type="transmembrane region" description="Helical" evidence="1">
    <location>
        <begin position="410"/>
        <end position="431"/>
    </location>
</feature>
<feature type="transmembrane region" description="Helical" evidence="1">
    <location>
        <begin position="530"/>
        <end position="553"/>
    </location>
</feature>
<evidence type="ECO:0000313" key="2">
    <source>
        <dbReference type="EMBL" id="MCW1914866.1"/>
    </source>
</evidence>
<sequence>MSDAAEKFIAAAVTPLRENAEMQTTAERELRGMMEGREISAEVVEEAGRQVGPRRRWGRPVVGVMLAVSLLLGGVQVFRLVQQRELIRAFLDLEYPAEFPESFAKRNATAGQLLLIADDTGALLASDPDNAAYLADHCRFLLTQGRKELHAGLLKTAGEIDPENGYFLYLAANQAAKKCVKSIPGPRRKKGEPLPIEQWKIEDEARFEEALSLLKKAVALPKWESYRGEIAQARFEALESPRDLVDGMGKALLQSRLDRRPIDSTSYVIAAKAEQCGLNGDREGLRELALIWEALARRQLELARPGLLDGLFIGGDIVFPISNLRDAASKLGESELEARFRRLREAYDHLSRQRRESPAGEARNDTIEHRGAYLAAVAPLESFGPSDAPAIQDEELKPGRLADYALMDSWLALTGWVMLGLASLTIALYRFRGGLFARKMSCVLSGLIRPGDHAWIFAGGILFPMVCLLLLSRLTDLGCRQWNGGLHGMAVPVGQFLATLLIIMGLPILIARRQLRKRAGFLGLCETKSWAGWLAVPMGIAAIVIYGLSIPAFDPKTGAPDGLINAADFIDLDITEAEGLPRTLLFTATGGVAAGLIWLIGAGMRALFSSHARLLERCVLSRVVIPAYLGGMVLMATMAMLHHAEERYWVKQDRWMAVSAETAPRGSHEHWLATSYFERLREALDGRIETR</sequence>
<keyword evidence="1" id="KW-0812">Transmembrane</keyword>
<protein>
    <submittedName>
        <fullName evidence="2">Uncharacterized protein</fullName>
    </submittedName>
</protein>
<keyword evidence="1" id="KW-0472">Membrane</keyword>
<keyword evidence="1" id="KW-1133">Transmembrane helix</keyword>
<feature type="transmembrane region" description="Helical" evidence="1">
    <location>
        <begin position="491"/>
        <end position="510"/>
    </location>
</feature>
<reference evidence="2" key="1">
    <citation type="submission" date="2022-10" db="EMBL/GenBank/DDBJ databases">
        <title>Luteolibacter sp. GHJ8, whole genome shotgun sequencing project.</title>
        <authorList>
            <person name="Zhao G."/>
            <person name="Shen L."/>
        </authorList>
    </citation>
    <scope>NUCLEOTIDE SEQUENCE</scope>
    <source>
        <strain evidence="2">GHJ8</strain>
    </source>
</reference>
<feature type="transmembrane region" description="Helical" evidence="1">
    <location>
        <begin position="61"/>
        <end position="81"/>
    </location>
</feature>
<proteinExistence type="predicted"/>
<dbReference type="EMBL" id="JAPDDR010000007">
    <property type="protein sequence ID" value="MCW1914866.1"/>
    <property type="molecule type" value="Genomic_DNA"/>
</dbReference>
<feature type="transmembrane region" description="Helical" evidence="1">
    <location>
        <begin position="619"/>
        <end position="641"/>
    </location>
</feature>
<gene>
    <name evidence="2" type="ORF">OJ996_14860</name>
</gene>
<feature type="transmembrane region" description="Helical" evidence="1">
    <location>
        <begin position="452"/>
        <end position="471"/>
    </location>
</feature>
<organism evidence="2 3">
    <name type="scientific">Luteolibacter rhizosphaerae</name>
    <dbReference type="NCBI Taxonomy" id="2989719"/>
    <lineage>
        <taxon>Bacteria</taxon>
        <taxon>Pseudomonadati</taxon>
        <taxon>Verrucomicrobiota</taxon>
        <taxon>Verrucomicrobiia</taxon>
        <taxon>Verrucomicrobiales</taxon>
        <taxon>Verrucomicrobiaceae</taxon>
        <taxon>Luteolibacter</taxon>
    </lineage>
</organism>
<comment type="caution">
    <text evidence="2">The sequence shown here is derived from an EMBL/GenBank/DDBJ whole genome shotgun (WGS) entry which is preliminary data.</text>
</comment>
<dbReference type="Proteomes" id="UP001165653">
    <property type="component" value="Unassembled WGS sequence"/>
</dbReference>
<evidence type="ECO:0000313" key="3">
    <source>
        <dbReference type="Proteomes" id="UP001165653"/>
    </source>
</evidence>
<name>A0ABT3G5U1_9BACT</name>
<evidence type="ECO:0000256" key="1">
    <source>
        <dbReference type="SAM" id="Phobius"/>
    </source>
</evidence>
<keyword evidence="3" id="KW-1185">Reference proteome</keyword>
<accession>A0ABT3G5U1</accession>